<evidence type="ECO:0000256" key="5">
    <source>
        <dbReference type="ARBA" id="ARBA00024484"/>
    </source>
</evidence>
<dbReference type="InterPro" id="IPR045851">
    <property type="entry name" value="AMP-bd_C_sf"/>
</dbReference>
<evidence type="ECO:0000313" key="10">
    <source>
        <dbReference type="Proteomes" id="UP001501265"/>
    </source>
</evidence>
<dbReference type="InterPro" id="IPR000873">
    <property type="entry name" value="AMP-dep_synth/lig_dom"/>
</dbReference>
<dbReference type="Gene3D" id="3.30.300.30">
    <property type="match status" value="1"/>
</dbReference>
<dbReference type="Gene3D" id="3.40.50.12780">
    <property type="entry name" value="N-terminal domain of ligase-like"/>
    <property type="match status" value="1"/>
</dbReference>
<feature type="region of interest" description="Disordered" evidence="7">
    <location>
        <begin position="1"/>
        <end position="26"/>
    </location>
</feature>
<comment type="catalytic activity">
    <reaction evidence="5">
        <text>a long-chain fatty acid + ATP + CoA = a long-chain fatty acyl-CoA + AMP + diphosphate</text>
        <dbReference type="Rhea" id="RHEA:15421"/>
        <dbReference type="ChEBI" id="CHEBI:30616"/>
        <dbReference type="ChEBI" id="CHEBI:33019"/>
        <dbReference type="ChEBI" id="CHEBI:57287"/>
        <dbReference type="ChEBI" id="CHEBI:57560"/>
        <dbReference type="ChEBI" id="CHEBI:83139"/>
        <dbReference type="ChEBI" id="CHEBI:456215"/>
        <dbReference type="EC" id="6.2.1.3"/>
    </reaction>
    <physiologicalReaction direction="left-to-right" evidence="5">
        <dbReference type="Rhea" id="RHEA:15422"/>
    </physiologicalReaction>
</comment>
<evidence type="ECO:0000256" key="1">
    <source>
        <dbReference type="ARBA" id="ARBA00006432"/>
    </source>
</evidence>
<evidence type="ECO:0000256" key="2">
    <source>
        <dbReference type="ARBA" id="ARBA00022598"/>
    </source>
</evidence>
<evidence type="ECO:0000256" key="4">
    <source>
        <dbReference type="ARBA" id="ARBA00023098"/>
    </source>
</evidence>
<dbReference type="RefSeq" id="WP_345617827.1">
    <property type="nucleotide sequence ID" value="NZ_BAABIG010000013.1"/>
</dbReference>
<dbReference type="Pfam" id="PF00501">
    <property type="entry name" value="AMP-binding"/>
    <property type="match status" value="1"/>
</dbReference>
<keyword evidence="2" id="KW-0436">Ligase</keyword>
<comment type="caution">
    <text evidence="9">The sequence shown here is derived from an EMBL/GenBank/DDBJ whole genome shotgun (WGS) entry which is preliminary data.</text>
</comment>
<accession>A0ABP9B3M8</accession>
<dbReference type="EMBL" id="BAABIG010000013">
    <property type="protein sequence ID" value="GAA4788814.1"/>
    <property type="molecule type" value="Genomic_DNA"/>
</dbReference>
<dbReference type="PANTHER" id="PTHR43272:SF32">
    <property type="entry name" value="AMP-DEPENDENT SYNTHETASE_LIGASE DOMAIN-CONTAINING PROTEIN"/>
    <property type="match status" value="1"/>
</dbReference>
<evidence type="ECO:0000313" key="9">
    <source>
        <dbReference type="EMBL" id="GAA4788814.1"/>
    </source>
</evidence>
<dbReference type="Pfam" id="PF23562">
    <property type="entry name" value="AMP-binding_C_3"/>
    <property type="match status" value="1"/>
</dbReference>
<reference evidence="10" key="1">
    <citation type="journal article" date="2019" name="Int. J. Syst. Evol. Microbiol.">
        <title>The Global Catalogue of Microorganisms (GCM) 10K type strain sequencing project: providing services to taxonomists for standard genome sequencing and annotation.</title>
        <authorList>
            <consortium name="The Broad Institute Genomics Platform"/>
            <consortium name="The Broad Institute Genome Sequencing Center for Infectious Disease"/>
            <person name="Wu L."/>
            <person name="Ma J."/>
        </authorList>
    </citation>
    <scope>NUCLEOTIDE SEQUENCE [LARGE SCALE GENOMIC DNA]</scope>
    <source>
        <strain evidence="10">JCM 18081</strain>
    </source>
</reference>
<name>A0ABP9B3M8_9ACTN</name>
<proteinExistence type="inferred from homology"/>
<sequence>MAPAPRTEGERTTATEAAATQTATPAAAATTLPQLVQRNARHHPDLPALSWREPGTDGWTTLTWAGVRDHTTRLAAGYAALGVGRGDHVLLMASNRAEHWLTDLALVRLGAVPVSVYGTSAPPQIAHIARNCRAALAVVEGSAQTEVWEPLLADAEIPLARLVVMAEGQEGGHFPYAALLREPVPEEFGKVLDAARPEDALTVVYTSGTTGEPKGVVLTHAQVLANARALDEVVELPPHVEHVCYLPFAHIAERMLGVYLPCHRASHVHLCADPAAVAATVREVRPRQFFGVPRIWEKLAAAVRAVLSLLPEEQREAVDDAAEVARAYIACQERGERPSAELETAYAQCRERVLLPLLRAGGLDRVTWAASASAPMPMDVVRFWAGFGVPVMDAWGLTETTGVATANSPRTGFRLGSVGRPVSSVEVRTAEDGEIEVRGASVFSGYLRPDGSVEPALDAEGWLRTGDIGRIDEDGYVWITDRKKEMIITSTGKNVSPALVENALKEHPLIGQALVHGDNRSYLVALLVLDAEAAPAWAAAHGVDTGGDLAALAAHPAVREEVDRAVAAANTRLNRTEQVKRHRLLAREWGPATGELTPSLKMRRRVIRDRYAGDLADLYEG</sequence>
<protein>
    <recommendedName>
        <fullName evidence="6">Acyl-CoA synthetase</fullName>
    </recommendedName>
</protein>
<keyword evidence="10" id="KW-1185">Reference proteome</keyword>
<evidence type="ECO:0000256" key="7">
    <source>
        <dbReference type="SAM" id="MobiDB-lite"/>
    </source>
</evidence>
<dbReference type="CDD" id="cd05907">
    <property type="entry name" value="VL_LC_FACS_like"/>
    <property type="match status" value="1"/>
</dbReference>
<comment type="similarity">
    <text evidence="1">Belongs to the ATP-dependent AMP-binding enzyme family.</text>
</comment>
<dbReference type="PANTHER" id="PTHR43272">
    <property type="entry name" value="LONG-CHAIN-FATTY-ACID--COA LIGASE"/>
    <property type="match status" value="1"/>
</dbReference>
<keyword evidence="3" id="KW-0276">Fatty acid metabolism</keyword>
<organism evidence="9 10">
    <name type="scientific">Streptomyces ziwulingensis</name>
    <dbReference type="NCBI Taxonomy" id="1045501"/>
    <lineage>
        <taxon>Bacteria</taxon>
        <taxon>Bacillati</taxon>
        <taxon>Actinomycetota</taxon>
        <taxon>Actinomycetes</taxon>
        <taxon>Kitasatosporales</taxon>
        <taxon>Streptomycetaceae</taxon>
        <taxon>Streptomyces</taxon>
    </lineage>
</organism>
<feature type="compositionally biased region" description="Low complexity" evidence="7">
    <location>
        <begin position="14"/>
        <end position="26"/>
    </location>
</feature>
<evidence type="ECO:0000259" key="8">
    <source>
        <dbReference type="Pfam" id="PF00501"/>
    </source>
</evidence>
<feature type="domain" description="AMP-dependent synthetase/ligase" evidence="8">
    <location>
        <begin position="37"/>
        <end position="447"/>
    </location>
</feature>
<dbReference type="InterPro" id="IPR020845">
    <property type="entry name" value="AMP-binding_CS"/>
</dbReference>
<dbReference type="Proteomes" id="UP001501265">
    <property type="component" value="Unassembled WGS sequence"/>
</dbReference>
<gene>
    <name evidence="9" type="ORF">GCM10023220_11740</name>
</gene>
<dbReference type="SUPFAM" id="SSF56801">
    <property type="entry name" value="Acetyl-CoA synthetase-like"/>
    <property type="match status" value="1"/>
</dbReference>
<dbReference type="InterPro" id="IPR042099">
    <property type="entry name" value="ANL_N_sf"/>
</dbReference>
<evidence type="ECO:0000256" key="6">
    <source>
        <dbReference type="ARBA" id="ARBA00032875"/>
    </source>
</evidence>
<evidence type="ECO:0000256" key="3">
    <source>
        <dbReference type="ARBA" id="ARBA00022832"/>
    </source>
</evidence>
<dbReference type="PROSITE" id="PS00455">
    <property type="entry name" value="AMP_BINDING"/>
    <property type="match status" value="1"/>
</dbReference>
<keyword evidence="4" id="KW-0443">Lipid metabolism</keyword>